<evidence type="ECO:0000313" key="3">
    <source>
        <dbReference type="EMBL" id="MBC8336944.1"/>
    </source>
</evidence>
<evidence type="ECO:0000256" key="1">
    <source>
        <dbReference type="SAM" id="MobiDB-lite"/>
    </source>
</evidence>
<name>A0A8J6TKJ9_9CHLR</name>
<accession>A0A8J6TKJ9</accession>
<gene>
    <name evidence="3" type="ORF">H8E29_16940</name>
</gene>
<reference evidence="3 4" key="1">
    <citation type="submission" date="2020-08" db="EMBL/GenBank/DDBJ databases">
        <title>Bridging the membrane lipid divide: bacteria of the FCB group superphylum have the potential to synthesize archaeal ether lipids.</title>
        <authorList>
            <person name="Villanueva L."/>
            <person name="Von Meijenfeldt F.A.B."/>
            <person name="Westbye A.B."/>
            <person name="Yadav S."/>
            <person name="Hopmans E.C."/>
            <person name="Dutilh B.E."/>
            <person name="Sinninghe Damste J.S."/>
        </authorList>
    </citation>
    <scope>NUCLEOTIDE SEQUENCE [LARGE SCALE GENOMIC DNA]</scope>
    <source>
        <strain evidence="3">NIOZ-UU36</strain>
    </source>
</reference>
<evidence type="ECO:0000256" key="2">
    <source>
        <dbReference type="SAM" id="Phobius"/>
    </source>
</evidence>
<evidence type="ECO:0000313" key="4">
    <source>
        <dbReference type="Proteomes" id="UP000614469"/>
    </source>
</evidence>
<keyword evidence="2" id="KW-0472">Membrane</keyword>
<dbReference type="AlphaFoldDB" id="A0A8J6TKJ9"/>
<keyword evidence="2" id="KW-0812">Transmembrane</keyword>
<feature type="transmembrane region" description="Helical" evidence="2">
    <location>
        <begin position="188"/>
        <end position="212"/>
    </location>
</feature>
<dbReference type="EMBL" id="JACNJN010000212">
    <property type="protein sequence ID" value="MBC8336944.1"/>
    <property type="molecule type" value="Genomic_DNA"/>
</dbReference>
<protein>
    <submittedName>
        <fullName evidence="3">Uncharacterized protein</fullName>
    </submittedName>
</protein>
<comment type="caution">
    <text evidence="3">The sequence shown here is derived from an EMBL/GenBank/DDBJ whole genome shotgun (WGS) entry which is preliminary data.</text>
</comment>
<keyword evidence="2" id="KW-1133">Transmembrane helix</keyword>
<organism evidence="3 4">
    <name type="scientific">Candidatus Desulfolinea nitratireducens</name>
    <dbReference type="NCBI Taxonomy" id="2841698"/>
    <lineage>
        <taxon>Bacteria</taxon>
        <taxon>Bacillati</taxon>
        <taxon>Chloroflexota</taxon>
        <taxon>Anaerolineae</taxon>
        <taxon>Anaerolineales</taxon>
        <taxon>Anaerolineales incertae sedis</taxon>
        <taxon>Candidatus Desulfolinea</taxon>
    </lineage>
</organism>
<feature type="compositionally biased region" description="Pro residues" evidence="1">
    <location>
        <begin position="337"/>
        <end position="353"/>
    </location>
</feature>
<dbReference type="Proteomes" id="UP000614469">
    <property type="component" value="Unassembled WGS sequence"/>
</dbReference>
<feature type="transmembrane region" description="Helical" evidence="2">
    <location>
        <begin position="6"/>
        <end position="26"/>
    </location>
</feature>
<feature type="transmembrane region" description="Helical" evidence="2">
    <location>
        <begin position="297"/>
        <end position="319"/>
    </location>
</feature>
<proteinExistence type="predicted"/>
<feature type="region of interest" description="Disordered" evidence="1">
    <location>
        <begin position="334"/>
        <end position="353"/>
    </location>
</feature>
<sequence>MNNLDAILEVAIGLVFAWLILSVATMEVQTIIGKLFNTRAKFLEQSILDMFRDEKSFVEEFYKHPAVKALYVKGAFGKKKKPGYIPSKVFAEAALDIFVNLGIDEENVGDDHVSIQKIMSRIEKINQENPDLGYTIKRVLPKFDGTEVFAKIQTAEEKATEFKANAEGWFDESMTKASYWFKEKNNTISFFIGLVLALIINIDTIGITQQLWREPTLRQSLIAQAQNADVEGEINSVAALEEKYEDLALPVGWTTETADSLADCGWLPGRNVQPGIMKAGQCEMLTALPAMNDGWGWIAKFLGLLFSAVAAMQGAPFWYDMLKKILHISGKSNQNIEPPPAAPPPTPPVEAVG</sequence>